<reference evidence="10" key="1">
    <citation type="journal article" date="2019" name="Int. J. Syst. Evol. Microbiol.">
        <title>The Global Catalogue of Microorganisms (GCM) 10K type strain sequencing project: providing services to taxonomists for standard genome sequencing and annotation.</title>
        <authorList>
            <consortium name="The Broad Institute Genomics Platform"/>
            <consortium name="The Broad Institute Genome Sequencing Center for Infectious Disease"/>
            <person name="Wu L."/>
            <person name="Ma J."/>
        </authorList>
    </citation>
    <scope>NUCLEOTIDE SEQUENCE [LARGE SCALE GENOMIC DNA]</scope>
    <source>
        <strain evidence="10">JCM 18126</strain>
    </source>
</reference>
<evidence type="ECO:0000256" key="6">
    <source>
        <dbReference type="SAM" id="Phobius"/>
    </source>
</evidence>
<dbReference type="RefSeq" id="WP_345710852.1">
    <property type="nucleotide sequence ID" value="NZ_BAABIL010000062.1"/>
</dbReference>
<dbReference type="InterPro" id="IPR032694">
    <property type="entry name" value="CopC/D"/>
</dbReference>
<evidence type="ECO:0000256" key="2">
    <source>
        <dbReference type="ARBA" id="ARBA00022723"/>
    </source>
</evidence>
<dbReference type="Pfam" id="PF04234">
    <property type="entry name" value="CopC"/>
    <property type="match status" value="1"/>
</dbReference>
<sequence>MRRLLLTVLATACLLLAGAQPSSAHDRLLRTAPADGEQLATAPAEVRLEFSAPVLGINPQVVLRDATGATVTTPAAVADGSAVTLALPGPLAAGGYTVLWRVVSSDGHPIEDGFGFTVAGTATPTATPSESATATPTATPSESATATPSATPSESATASATPTSSAGSAGDGGGTDTALIAVGGAVAAATGIVGVLLALRRSRTDAGRD</sequence>
<feature type="signal peptide" evidence="7">
    <location>
        <begin position="1"/>
        <end position="24"/>
    </location>
</feature>
<feature type="transmembrane region" description="Helical" evidence="6">
    <location>
        <begin position="178"/>
        <end position="199"/>
    </location>
</feature>
<keyword evidence="10" id="KW-1185">Reference proteome</keyword>
<keyword evidence="6" id="KW-0472">Membrane</keyword>
<name>A0ABP9HAU3_9ACTN</name>
<protein>
    <recommendedName>
        <fullName evidence="8">CopC domain-containing protein</fullName>
    </recommendedName>
</protein>
<keyword evidence="2" id="KW-0479">Metal-binding</keyword>
<dbReference type="Gene3D" id="2.60.40.1220">
    <property type="match status" value="1"/>
</dbReference>
<dbReference type="EMBL" id="BAABIL010000062">
    <property type="protein sequence ID" value="GAA4965723.1"/>
    <property type="molecule type" value="Genomic_DNA"/>
</dbReference>
<evidence type="ECO:0000313" key="9">
    <source>
        <dbReference type="EMBL" id="GAA4965723.1"/>
    </source>
</evidence>
<feature type="chain" id="PRO_5045707801" description="CopC domain-containing protein" evidence="7">
    <location>
        <begin position="25"/>
        <end position="209"/>
    </location>
</feature>
<evidence type="ECO:0000256" key="7">
    <source>
        <dbReference type="SAM" id="SignalP"/>
    </source>
</evidence>
<keyword evidence="6" id="KW-1133">Transmembrane helix</keyword>
<dbReference type="Proteomes" id="UP001501195">
    <property type="component" value="Unassembled WGS sequence"/>
</dbReference>
<keyword evidence="6" id="KW-0812">Transmembrane</keyword>
<dbReference type="InterPro" id="IPR014756">
    <property type="entry name" value="Ig_E-set"/>
</dbReference>
<feature type="domain" description="CopC" evidence="8">
    <location>
        <begin position="25"/>
        <end position="118"/>
    </location>
</feature>
<feature type="region of interest" description="Disordered" evidence="5">
    <location>
        <begin position="121"/>
        <end position="172"/>
    </location>
</feature>
<evidence type="ECO:0000313" key="10">
    <source>
        <dbReference type="Proteomes" id="UP001501195"/>
    </source>
</evidence>
<dbReference type="PANTHER" id="PTHR34820:SF4">
    <property type="entry name" value="INNER MEMBRANE PROTEIN YEBZ"/>
    <property type="match status" value="1"/>
</dbReference>
<evidence type="ECO:0000256" key="5">
    <source>
        <dbReference type="SAM" id="MobiDB-lite"/>
    </source>
</evidence>
<proteinExistence type="predicted"/>
<keyword evidence="3 7" id="KW-0732">Signal</keyword>
<evidence type="ECO:0000256" key="3">
    <source>
        <dbReference type="ARBA" id="ARBA00022729"/>
    </source>
</evidence>
<organism evidence="9 10">
    <name type="scientific">Kineococcus glutinatus</name>
    <dbReference type="NCBI Taxonomy" id="1070872"/>
    <lineage>
        <taxon>Bacteria</taxon>
        <taxon>Bacillati</taxon>
        <taxon>Actinomycetota</taxon>
        <taxon>Actinomycetes</taxon>
        <taxon>Kineosporiales</taxon>
        <taxon>Kineosporiaceae</taxon>
        <taxon>Kineococcus</taxon>
    </lineage>
</organism>
<dbReference type="InterPro" id="IPR007348">
    <property type="entry name" value="CopC_dom"/>
</dbReference>
<evidence type="ECO:0000259" key="8">
    <source>
        <dbReference type="Pfam" id="PF04234"/>
    </source>
</evidence>
<dbReference type="InterPro" id="IPR014755">
    <property type="entry name" value="Cu-Rt/internalin_Ig-like"/>
</dbReference>
<accession>A0ABP9HAU3</accession>
<comment type="caution">
    <text evidence="9">The sequence shown here is derived from an EMBL/GenBank/DDBJ whole genome shotgun (WGS) entry which is preliminary data.</text>
</comment>
<dbReference type="PANTHER" id="PTHR34820">
    <property type="entry name" value="INNER MEMBRANE PROTEIN YEBZ"/>
    <property type="match status" value="1"/>
</dbReference>
<comment type="subcellular location">
    <subcellularLocation>
        <location evidence="1">Cell envelope</location>
    </subcellularLocation>
</comment>
<evidence type="ECO:0000256" key="1">
    <source>
        <dbReference type="ARBA" id="ARBA00004196"/>
    </source>
</evidence>
<gene>
    <name evidence="9" type="ORF">GCM10023225_06060</name>
</gene>
<feature type="compositionally biased region" description="Low complexity" evidence="5">
    <location>
        <begin position="121"/>
        <end position="168"/>
    </location>
</feature>
<dbReference type="SUPFAM" id="SSF81296">
    <property type="entry name" value="E set domains"/>
    <property type="match status" value="1"/>
</dbReference>
<keyword evidence="4" id="KW-0186">Copper</keyword>
<evidence type="ECO:0000256" key="4">
    <source>
        <dbReference type="ARBA" id="ARBA00023008"/>
    </source>
</evidence>